<dbReference type="Gene3D" id="2.60.120.430">
    <property type="entry name" value="Galactose-binding lectin"/>
    <property type="match status" value="2"/>
</dbReference>
<evidence type="ECO:0000256" key="6">
    <source>
        <dbReference type="ARBA" id="ARBA00022741"/>
    </source>
</evidence>
<protein>
    <recommendedName>
        <fullName evidence="14">Malectin-like domain-containing protein</fullName>
    </recommendedName>
</protein>
<dbReference type="Proteomes" id="UP001415857">
    <property type="component" value="Unassembled WGS sequence"/>
</dbReference>
<feature type="transmembrane region" description="Helical" evidence="12">
    <location>
        <begin position="437"/>
        <end position="459"/>
    </location>
</feature>
<evidence type="ECO:0000256" key="9">
    <source>
        <dbReference type="ARBA" id="ARBA00022989"/>
    </source>
</evidence>
<keyword evidence="2" id="KW-0723">Serine/threonine-protein kinase</keyword>
<evidence type="ECO:0000256" key="12">
    <source>
        <dbReference type="SAM" id="Phobius"/>
    </source>
</evidence>
<dbReference type="InterPro" id="IPR024788">
    <property type="entry name" value="Malectin-like_Carb-bd_dom"/>
</dbReference>
<evidence type="ECO:0000256" key="5">
    <source>
        <dbReference type="ARBA" id="ARBA00022729"/>
    </source>
</evidence>
<evidence type="ECO:0000259" key="14">
    <source>
        <dbReference type="Pfam" id="PF12819"/>
    </source>
</evidence>
<evidence type="ECO:0000256" key="4">
    <source>
        <dbReference type="ARBA" id="ARBA00022692"/>
    </source>
</evidence>
<comment type="caution">
    <text evidence="15">The sequence shown here is derived from an EMBL/GenBank/DDBJ whole genome shotgun (WGS) entry which is preliminary data.</text>
</comment>
<proteinExistence type="predicted"/>
<dbReference type="AlphaFoldDB" id="A0AAP0RUL1"/>
<keyword evidence="7" id="KW-0418">Kinase</keyword>
<dbReference type="GO" id="GO:0004714">
    <property type="term" value="F:transmembrane receptor protein tyrosine kinase activity"/>
    <property type="evidence" value="ECO:0007669"/>
    <property type="project" value="InterPro"/>
</dbReference>
<evidence type="ECO:0000256" key="13">
    <source>
        <dbReference type="SAM" id="SignalP"/>
    </source>
</evidence>
<evidence type="ECO:0000256" key="8">
    <source>
        <dbReference type="ARBA" id="ARBA00022840"/>
    </source>
</evidence>
<organism evidence="15 16">
    <name type="scientific">Liquidambar formosana</name>
    <name type="common">Formosan gum</name>
    <dbReference type="NCBI Taxonomy" id="63359"/>
    <lineage>
        <taxon>Eukaryota</taxon>
        <taxon>Viridiplantae</taxon>
        <taxon>Streptophyta</taxon>
        <taxon>Embryophyta</taxon>
        <taxon>Tracheophyta</taxon>
        <taxon>Spermatophyta</taxon>
        <taxon>Magnoliopsida</taxon>
        <taxon>eudicotyledons</taxon>
        <taxon>Gunneridae</taxon>
        <taxon>Pentapetalae</taxon>
        <taxon>Saxifragales</taxon>
        <taxon>Altingiaceae</taxon>
        <taxon>Liquidambar</taxon>
    </lineage>
</organism>
<accession>A0AAP0RUL1</accession>
<dbReference type="EMBL" id="JBBPBK010000006">
    <property type="protein sequence ID" value="KAK9282722.1"/>
    <property type="molecule type" value="Genomic_DNA"/>
</dbReference>
<keyword evidence="5 13" id="KW-0732">Signal</keyword>
<keyword evidence="6" id="KW-0547">Nucleotide-binding</keyword>
<dbReference type="FunFam" id="2.60.120.430:FF:000003">
    <property type="entry name" value="FERONIA receptor-like kinase"/>
    <property type="match status" value="1"/>
</dbReference>
<keyword evidence="8" id="KW-0067">ATP-binding</keyword>
<keyword evidence="16" id="KW-1185">Reference proteome</keyword>
<sequence>MKNTKNLCFSFILLLLCHPSFLLASNETLLNCGGATQTSDTDGRQWTSDIHSTFAPMADNTLTSPALTQDPSVPQVPFMTARIFHSMFTYIFPVASGRNFVRLYFYPSSYAGLSASAAVFSVTTGPYTLLRNFSVSETTQALNYAFIVKEFSVSVVGSSLLNITFTPSPKLSNSYAFVNGIEIVSMPDIYATTATLVGQSTPFVVANSTALEKVSRLNVGGSDISPTGDTGLFRSWSDDFPYIFSAANGVAISAPSNMTIEYPPGFPNYVAPVHVYSTARSMGPTDYVNHNYNLTWVFQIDSGFYYLVRLHFCEIQPLFTKINQRVFNIFINNQTAVDGADVVGWAGGNGIPVYKDYVAYVPEGNGQQDLWVELHPNVESLSSWYDAILNGLEIFKVNDSTGNLAGPNPIPVPKQEVINPTAINPVSGSENSKNHTAIIIGGILGGIAAVSCLIFLLVFRHHRQGKHSSSSYGPPGWLPLSLYGYSNSTGSGKTHTTSVMQLVQAEVEEV</sequence>
<keyword evidence="3" id="KW-0808">Transferase</keyword>
<evidence type="ECO:0000256" key="1">
    <source>
        <dbReference type="ARBA" id="ARBA00004479"/>
    </source>
</evidence>
<evidence type="ECO:0000256" key="3">
    <source>
        <dbReference type="ARBA" id="ARBA00022679"/>
    </source>
</evidence>
<reference evidence="15 16" key="1">
    <citation type="journal article" date="2024" name="Plant J.">
        <title>Genome sequences and population genomics reveal climatic adaptation and genomic divergence between two closely related sweetgum species.</title>
        <authorList>
            <person name="Xu W.Q."/>
            <person name="Ren C.Q."/>
            <person name="Zhang X.Y."/>
            <person name="Comes H.P."/>
            <person name="Liu X.H."/>
            <person name="Li Y.G."/>
            <person name="Kettle C.J."/>
            <person name="Jalonen R."/>
            <person name="Gaisberger H."/>
            <person name="Ma Y.Z."/>
            <person name="Qiu Y.X."/>
        </authorList>
    </citation>
    <scope>NUCLEOTIDE SEQUENCE [LARGE SCALE GENOMIC DNA]</scope>
    <source>
        <strain evidence="15">Hangzhou</strain>
    </source>
</reference>
<dbReference type="PANTHER" id="PTHR34590:SF5">
    <property type="entry name" value="OS04G0586500 PROTEIN"/>
    <property type="match status" value="1"/>
</dbReference>
<feature type="chain" id="PRO_5042993702" description="Malectin-like domain-containing protein" evidence="13">
    <location>
        <begin position="25"/>
        <end position="510"/>
    </location>
</feature>
<comment type="subcellular location">
    <subcellularLocation>
        <location evidence="1">Membrane</location>
        <topology evidence="1">Single-pass type I membrane protein</topology>
    </subcellularLocation>
</comment>
<evidence type="ECO:0000313" key="16">
    <source>
        <dbReference type="Proteomes" id="UP001415857"/>
    </source>
</evidence>
<evidence type="ECO:0000256" key="11">
    <source>
        <dbReference type="ARBA" id="ARBA00023180"/>
    </source>
</evidence>
<dbReference type="PANTHER" id="PTHR34590">
    <property type="entry name" value="OS03G0124300 PROTEIN-RELATED"/>
    <property type="match status" value="1"/>
</dbReference>
<evidence type="ECO:0000313" key="15">
    <source>
        <dbReference type="EMBL" id="KAK9282722.1"/>
    </source>
</evidence>
<dbReference type="Pfam" id="PF12819">
    <property type="entry name" value="Malectin_like"/>
    <property type="match status" value="1"/>
</dbReference>
<feature type="domain" description="Malectin-like" evidence="14">
    <location>
        <begin position="30"/>
        <end position="397"/>
    </location>
</feature>
<dbReference type="FunFam" id="2.60.120.430:FF:000007">
    <property type="entry name" value="FERONIA receptor-like kinase"/>
    <property type="match status" value="1"/>
</dbReference>
<dbReference type="GO" id="GO:0016020">
    <property type="term" value="C:membrane"/>
    <property type="evidence" value="ECO:0007669"/>
    <property type="project" value="UniProtKB-SubCell"/>
</dbReference>
<keyword evidence="4 12" id="KW-0812">Transmembrane</keyword>
<feature type="signal peptide" evidence="13">
    <location>
        <begin position="1"/>
        <end position="24"/>
    </location>
</feature>
<name>A0AAP0RUL1_LIQFO</name>
<dbReference type="GO" id="GO:0005524">
    <property type="term" value="F:ATP binding"/>
    <property type="evidence" value="ECO:0007669"/>
    <property type="project" value="UniProtKB-KW"/>
</dbReference>
<keyword evidence="9 12" id="KW-1133">Transmembrane helix</keyword>
<evidence type="ECO:0000256" key="2">
    <source>
        <dbReference type="ARBA" id="ARBA00022527"/>
    </source>
</evidence>
<evidence type="ECO:0000256" key="7">
    <source>
        <dbReference type="ARBA" id="ARBA00022777"/>
    </source>
</evidence>
<keyword evidence="11" id="KW-0325">Glycoprotein</keyword>
<dbReference type="InterPro" id="IPR045272">
    <property type="entry name" value="ANXUR1/2-like"/>
</dbReference>
<gene>
    <name evidence="15" type="ORF">L1049_010942</name>
</gene>
<keyword evidence="10 12" id="KW-0472">Membrane</keyword>
<evidence type="ECO:0000256" key="10">
    <source>
        <dbReference type="ARBA" id="ARBA00023136"/>
    </source>
</evidence>
<dbReference type="GO" id="GO:0004674">
    <property type="term" value="F:protein serine/threonine kinase activity"/>
    <property type="evidence" value="ECO:0007669"/>
    <property type="project" value="UniProtKB-KW"/>
</dbReference>